<name>A0AAE3D294_9HYPH</name>
<protein>
    <submittedName>
        <fullName evidence="3">DUF1311 domain-containing protein</fullName>
    </submittedName>
</protein>
<accession>A0AAE3D294</accession>
<dbReference type="EMBL" id="JAICBX010000002">
    <property type="protein sequence ID" value="MBW8638646.1"/>
    <property type="molecule type" value="Genomic_DNA"/>
</dbReference>
<dbReference type="Pfam" id="PF07007">
    <property type="entry name" value="LprI"/>
    <property type="match status" value="1"/>
</dbReference>
<dbReference type="Gene3D" id="1.20.1270.180">
    <property type="match status" value="1"/>
</dbReference>
<feature type="chain" id="PRO_5042007007" evidence="1">
    <location>
        <begin position="22"/>
        <end position="131"/>
    </location>
</feature>
<evidence type="ECO:0000256" key="1">
    <source>
        <dbReference type="SAM" id="SignalP"/>
    </source>
</evidence>
<sequence>MRLRCFLTASLTALLPASAIADPSFECSLGSGSQVETAECVAKAEATVDETVRLSLQFAMNAAKELDETTGRATAVPALEKAQGAWSSFRDAHCDYVGSTFGGGSGTGVAIRSCRIELGRERADLLLRFAK</sequence>
<feature type="signal peptide" evidence="1">
    <location>
        <begin position="1"/>
        <end position="21"/>
    </location>
</feature>
<dbReference type="AlphaFoldDB" id="A0AAE3D294"/>
<proteinExistence type="predicted"/>
<dbReference type="Proteomes" id="UP001196509">
    <property type="component" value="Unassembled WGS sequence"/>
</dbReference>
<keyword evidence="4" id="KW-1185">Reference proteome</keyword>
<dbReference type="InterPro" id="IPR009739">
    <property type="entry name" value="LprI-like_N"/>
</dbReference>
<evidence type="ECO:0000259" key="2">
    <source>
        <dbReference type="Pfam" id="PF07007"/>
    </source>
</evidence>
<reference evidence="3" key="1">
    <citation type="submission" date="2021-08" db="EMBL/GenBank/DDBJ databases">
        <title>Hoeflea bacterium WL0058 sp. nov., isolated from the sediment.</title>
        <authorList>
            <person name="Wang L."/>
            <person name="Zhang D."/>
        </authorList>
    </citation>
    <scope>NUCLEOTIDE SEQUENCE</scope>
    <source>
        <strain evidence="3">WL0058</strain>
    </source>
</reference>
<organism evidence="3 4">
    <name type="scientific">Flavimaribacter sediminis</name>
    <dbReference type="NCBI Taxonomy" id="2865987"/>
    <lineage>
        <taxon>Bacteria</taxon>
        <taxon>Pseudomonadati</taxon>
        <taxon>Pseudomonadota</taxon>
        <taxon>Alphaproteobacteria</taxon>
        <taxon>Hyphomicrobiales</taxon>
        <taxon>Rhizobiaceae</taxon>
        <taxon>Flavimaribacter</taxon>
    </lineage>
</organism>
<comment type="caution">
    <text evidence="3">The sequence shown here is derived from an EMBL/GenBank/DDBJ whole genome shotgun (WGS) entry which is preliminary data.</text>
</comment>
<keyword evidence="1" id="KW-0732">Signal</keyword>
<feature type="domain" description="Lysozyme inhibitor LprI-like N-terminal" evidence="2">
    <location>
        <begin position="31"/>
        <end position="124"/>
    </location>
</feature>
<gene>
    <name evidence="3" type="ORF">K1W69_15730</name>
</gene>
<dbReference type="RefSeq" id="WP_220229248.1">
    <property type="nucleotide sequence ID" value="NZ_JAICBX010000002.1"/>
</dbReference>
<evidence type="ECO:0000313" key="4">
    <source>
        <dbReference type="Proteomes" id="UP001196509"/>
    </source>
</evidence>
<evidence type="ECO:0000313" key="3">
    <source>
        <dbReference type="EMBL" id="MBW8638646.1"/>
    </source>
</evidence>